<dbReference type="InterPro" id="IPR036837">
    <property type="entry name" value="Cation_efflux_CTD_sf"/>
</dbReference>
<evidence type="ECO:0000256" key="2">
    <source>
        <dbReference type="ARBA" id="ARBA00008114"/>
    </source>
</evidence>
<feature type="transmembrane region" description="Helical" evidence="7">
    <location>
        <begin position="15"/>
        <end position="35"/>
    </location>
</feature>
<dbReference type="GO" id="GO:0016020">
    <property type="term" value="C:membrane"/>
    <property type="evidence" value="ECO:0007669"/>
    <property type="project" value="UniProtKB-SubCell"/>
</dbReference>
<evidence type="ECO:0000313" key="10">
    <source>
        <dbReference type="EMBL" id="AOT72996.1"/>
    </source>
</evidence>
<organism evidence="10 11">
    <name type="scientific">Geosporobacter ferrireducens</name>
    <dbReference type="NCBI Taxonomy" id="1424294"/>
    <lineage>
        <taxon>Bacteria</taxon>
        <taxon>Bacillati</taxon>
        <taxon>Bacillota</taxon>
        <taxon>Clostridia</taxon>
        <taxon>Peptostreptococcales</taxon>
        <taxon>Thermotaleaceae</taxon>
        <taxon>Geosporobacter</taxon>
    </lineage>
</organism>
<dbReference type="RefSeq" id="WP_069981304.1">
    <property type="nucleotide sequence ID" value="NZ_CP017269.1"/>
</dbReference>
<dbReference type="InterPro" id="IPR058533">
    <property type="entry name" value="Cation_efflux_TM"/>
</dbReference>
<dbReference type="Pfam" id="PF16916">
    <property type="entry name" value="ZT_dimer"/>
    <property type="match status" value="1"/>
</dbReference>
<dbReference type="Gene3D" id="1.20.1510.10">
    <property type="entry name" value="Cation efflux protein transmembrane domain"/>
    <property type="match status" value="1"/>
</dbReference>
<evidence type="ECO:0000256" key="1">
    <source>
        <dbReference type="ARBA" id="ARBA00004141"/>
    </source>
</evidence>
<feature type="domain" description="Cation efflux protein cytoplasmic" evidence="9">
    <location>
        <begin position="213"/>
        <end position="291"/>
    </location>
</feature>
<dbReference type="InterPro" id="IPR027470">
    <property type="entry name" value="Cation_efflux_CTD"/>
</dbReference>
<dbReference type="SUPFAM" id="SSF160240">
    <property type="entry name" value="Cation efflux protein cytoplasmic domain-like"/>
    <property type="match status" value="1"/>
</dbReference>
<dbReference type="PANTHER" id="PTHR43840:SF15">
    <property type="entry name" value="MITOCHONDRIAL METAL TRANSPORTER 1-RELATED"/>
    <property type="match status" value="1"/>
</dbReference>
<feature type="transmembrane region" description="Helical" evidence="7">
    <location>
        <begin position="108"/>
        <end position="130"/>
    </location>
</feature>
<evidence type="ECO:0000256" key="4">
    <source>
        <dbReference type="ARBA" id="ARBA00022692"/>
    </source>
</evidence>
<comment type="similarity">
    <text evidence="2">Belongs to the cation diffusion facilitator (CDF) transporter (TC 2.A.4) family.</text>
</comment>
<keyword evidence="5 7" id="KW-1133">Transmembrane helix</keyword>
<dbReference type="PANTHER" id="PTHR43840">
    <property type="entry name" value="MITOCHONDRIAL METAL TRANSPORTER 1-RELATED"/>
    <property type="match status" value="1"/>
</dbReference>
<dbReference type="InterPro" id="IPR050291">
    <property type="entry name" value="CDF_Transporter"/>
</dbReference>
<feature type="transmembrane region" description="Helical" evidence="7">
    <location>
        <begin position="85"/>
        <end position="102"/>
    </location>
</feature>
<comment type="subcellular location">
    <subcellularLocation>
        <location evidence="1">Membrane</location>
        <topology evidence="1">Multi-pass membrane protein</topology>
    </subcellularLocation>
</comment>
<dbReference type="Proteomes" id="UP000095743">
    <property type="component" value="Chromosome"/>
</dbReference>
<accession>A0A1D8GPY2</accession>
<protein>
    <submittedName>
        <fullName evidence="10">Uncharacterized protein</fullName>
    </submittedName>
</protein>
<evidence type="ECO:0000256" key="6">
    <source>
        <dbReference type="ARBA" id="ARBA00023136"/>
    </source>
</evidence>
<proteinExistence type="inferred from homology"/>
<dbReference type="InterPro" id="IPR002524">
    <property type="entry name" value="Cation_efflux"/>
</dbReference>
<dbReference type="KEGG" id="gfe:Gferi_04690"/>
<evidence type="ECO:0000259" key="8">
    <source>
        <dbReference type="Pfam" id="PF01545"/>
    </source>
</evidence>
<keyword evidence="3" id="KW-0813">Transport</keyword>
<gene>
    <name evidence="10" type="ORF">Gferi_04690</name>
</gene>
<name>A0A1D8GPY2_9FIRM</name>
<dbReference type="NCBIfam" id="TIGR01297">
    <property type="entry name" value="CDF"/>
    <property type="match status" value="1"/>
</dbReference>
<dbReference type="SUPFAM" id="SSF161111">
    <property type="entry name" value="Cation efflux protein transmembrane domain-like"/>
    <property type="match status" value="1"/>
</dbReference>
<evidence type="ECO:0000256" key="5">
    <source>
        <dbReference type="ARBA" id="ARBA00022989"/>
    </source>
</evidence>
<dbReference type="STRING" id="1424294.Gferi_04690"/>
<feature type="transmembrane region" description="Helical" evidence="7">
    <location>
        <begin position="161"/>
        <end position="181"/>
    </location>
</feature>
<dbReference type="FunFam" id="1.20.1510.10:FF:000006">
    <property type="entry name" value="Divalent cation efflux transporter"/>
    <property type="match status" value="1"/>
</dbReference>
<keyword evidence="6 7" id="KW-0472">Membrane</keyword>
<dbReference type="GO" id="GO:0008324">
    <property type="term" value="F:monoatomic cation transmembrane transporter activity"/>
    <property type="evidence" value="ECO:0007669"/>
    <property type="project" value="InterPro"/>
</dbReference>
<dbReference type="InterPro" id="IPR027469">
    <property type="entry name" value="Cation_efflux_TMD_sf"/>
</dbReference>
<evidence type="ECO:0000256" key="3">
    <source>
        <dbReference type="ARBA" id="ARBA00022448"/>
    </source>
</evidence>
<keyword evidence="4 7" id="KW-0812">Transmembrane</keyword>
<dbReference type="Pfam" id="PF01545">
    <property type="entry name" value="Cation_efflux"/>
    <property type="match status" value="1"/>
</dbReference>
<reference evidence="10 11" key="1">
    <citation type="submission" date="2016-09" db="EMBL/GenBank/DDBJ databases">
        <title>Genomic analysis reveals versatility of anaerobic energy metabolism of Geosporobacter ferrireducens IRF9 of phylum Firmicutes.</title>
        <authorList>
            <person name="Kim S.-J."/>
        </authorList>
    </citation>
    <scope>NUCLEOTIDE SEQUENCE [LARGE SCALE GENOMIC DNA]</scope>
    <source>
        <strain evidence="10 11">IRF9</strain>
    </source>
</reference>
<feature type="transmembrane region" description="Helical" evidence="7">
    <location>
        <begin position="187"/>
        <end position="205"/>
    </location>
</feature>
<keyword evidence="11" id="KW-1185">Reference proteome</keyword>
<evidence type="ECO:0000313" key="11">
    <source>
        <dbReference type="Proteomes" id="UP000095743"/>
    </source>
</evidence>
<sequence length="306" mass="32922">MIVDEKDRLRLGNKIIMITILLNVLLTIMKVGAGYLGKSTATIADGLHSASDIITSVGVIVGMLLASKPRDEKHQYGHEKAESIAGFLLALVLTFTGLKIGYESLTIMISGTFAVPELYTAAIAAVSIAIKEYQFRITSAAAKKLNSNAMMGDAWHHRSDALSSVAALLGILGARMGYVFLDPLAGAIVSLIVVKIGIQLLLAGIDELMDGALDEAQMNTVHSKLKDIDGIGCITEIRGRKHGSKAYVDVKICVDPHISVYKGHNIGEEVEALIKENIENVKDVIVHVDPCTRELEVMSPCKTCNK</sequence>
<dbReference type="EMBL" id="CP017269">
    <property type="protein sequence ID" value="AOT72996.1"/>
    <property type="molecule type" value="Genomic_DNA"/>
</dbReference>
<evidence type="ECO:0000256" key="7">
    <source>
        <dbReference type="SAM" id="Phobius"/>
    </source>
</evidence>
<feature type="domain" description="Cation efflux protein transmembrane" evidence="8">
    <location>
        <begin position="17"/>
        <end position="209"/>
    </location>
</feature>
<dbReference type="Gene3D" id="3.30.70.1350">
    <property type="entry name" value="Cation efflux protein, cytoplasmic domain"/>
    <property type="match status" value="1"/>
</dbReference>
<dbReference type="AlphaFoldDB" id="A0A1D8GPY2"/>
<evidence type="ECO:0000259" key="9">
    <source>
        <dbReference type="Pfam" id="PF16916"/>
    </source>
</evidence>